<dbReference type="RefSeq" id="WP_164891287.1">
    <property type="nucleotide sequence ID" value="NZ_CP090579.1"/>
</dbReference>
<sequence length="54" mass="5888">MRTAPAVLIMLVRFGPDLVYVAGDTLPPQDPSRQTTALKWIVSPPAVVVFRAPQ</sequence>
<organism evidence="1 2">
    <name type="scientific">Methylobacterium radiotolerans</name>
    <dbReference type="NCBI Taxonomy" id="31998"/>
    <lineage>
        <taxon>Bacteria</taxon>
        <taxon>Pseudomonadati</taxon>
        <taxon>Pseudomonadota</taxon>
        <taxon>Alphaproteobacteria</taxon>
        <taxon>Hyphomicrobiales</taxon>
        <taxon>Methylobacteriaceae</taxon>
        <taxon>Methylobacterium</taxon>
    </lineage>
</organism>
<evidence type="ECO:0000313" key="1">
    <source>
        <dbReference type="EMBL" id="MET3862918.1"/>
    </source>
</evidence>
<evidence type="ECO:0000313" key="2">
    <source>
        <dbReference type="Proteomes" id="UP001549119"/>
    </source>
</evidence>
<proteinExistence type="predicted"/>
<protein>
    <submittedName>
        <fullName evidence="1">Uncharacterized protein</fullName>
    </submittedName>
</protein>
<dbReference type="EMBL" id="JBEPNW010000002">
    <property type="protein sequence ID" value="MET3862918.1"/>
    <property type="molecule type" value="Genomic_DNA"/>
</dbReference>
<dbReference type="Proteomes" id="UP001549119">
    <property type="component" value="Unassembled WGS sequence"/>
</dbReference>
<accession>A0ABV2N8V3</accession>
<gene>
    <name evidence="1" type="ORF">ABIC20_000227</name>
</gene>
<comment type="caution">
    <text evidence="1">The sequence shown here is derived from an EMBL/GenBank/DDBJ whole genome shotgun (WGS) entry which is preliminary data.</text>
</comment>
<reference evidence="1 2" key="1">
    <citation type="submission" date="2024-06" db="EMBL/GenBank/DDBJ databases">
        <title>Genomics of switchgrass bacterial isolates.</title>
        <authorList>
            <person name="Shade A."/>
        </authorList>
    </citation>
    <scope>NUCLEOTIDE SEQUENCE [LARGE SCALE GENOMIC DNA]</scope>
    <source>
        <strain evidence="1 2">PvP084</strain>
    </source>
</reference>
<name>A0ABV2N8V3_9HYPH</name>
<keyword evidence="2" id="KW-1185">Reference proteome</keyword>